<evidence type="ECO:0000313" key="2">
    <source>
        <dbReference type="EMBL" id="OAE23545.1"/>
    </source>
</evidence>
<evidence type="ECO:0000313" key="3">
    <source>
        <dbReference type="Proteomes" id="UP000077202"/>
    </source>
</evidence>
<keyword evidence="3" id="KW-1185">Reference proteome</keyword>
<proteinExistence type="predicted"/>
<dbReference type="Proteomes" id="UP000077202">
    <property type="component" value="Unassembled WGS sequence"/>
</dbReference>
<comment type="caution">
    <text evidence="2">The sequence shown here is derived from an EMBL/GenBank/DDBJ whole genome shotgun (WGS) entry which is preliminary data.</text>
</comment>
<keyword evidence="1" id="KW-0472">Membrane</keyword>
<keyword evidence="1" id="KW-1133">Transmembrane helix</keyword>
<keyword evidence="1" id="KW-0812">Transmembrane</keyword>
<feature type="transmembrane region" description="Helical" evidence="1">
    <location>
        <begin position="95"/>
        <end position="113"/>
    </location>
</feature>
<name>A0A176VTT2_MARPO</name>
<reference evidence="2" key="1">
    <citation type="submission" date="2016-03" db="EMBL/GenBank/DDBJ databases">
        <title>Mechanisms controlling the formation of the plant cell surface in tip-growing cells are functionally conserved among land plants.</title>
        <authorList>
            <person name="Honkanen S."/>
            <person name="Jones V.A."/>
            <person name="Morieri G."/>
            <person name="Champion C."/>
            <person name="Hetherington A.J."/>
            <person name="Kelly S."/>
            <person name="Saint-Marcoux D."/>
            <person name="Proust H."/>
            <person name="Prescott H."/>
            <person name="Dolan L."/>
        </authorList>
    </citation>
    <scope>NUCLEOTIDE SEQUENCE [LARGE SCALE GENOMIC DNA]</scope>
    <source>
        <tissue evidence="2">Whole gametophyte</tissue>
    </source>
</reference>
<gene>
    <name evidence="2" type="ORF">AXG93_4284s1150</name>
</gene>
<accession>A0A176VTT2</accession>
<protein>
    <submittedName>
        <fullName evidence="2">Uncharacterized protein</fullName>
    </submittedName>
</protein>
<evidence type="ECO:0000256" key="1">
    <source>
        <dbReference type="SAM" id="Phobius"/>
    </source>
</evidence>
<sequence length="175" mass="20171">MIRARFCCALCPRELGDGDGGGSAWRHLRGLPAPDITSGYVAPSTRKQQQLRLVSCLGGPGTFHARAPPVLERRHDSRSQGFPCWRAIERRHESMRFFFFFFFFCGNIVWPMWRLVRTTSRPPSSSETSDSVALLLFDYRQAMEFRWTVLGHLDYDRTGPVLDEESHEYQTNELP</sequence>
<dbReference type="EMBL" id="LVLJ01002827">
    <property type="protein sequence ID" value="OAE23545.1"/>
    <property type="molecule type" value="Genomic_DNA"/>
</dbReference>
<organism evidence="2 3">
    <name type="scientific">Marchantia polymorpha subsp. ruderalis</name>
    <dbReference type="NCBI Taxonomy" id="1480154"/>
    <lineage>
        <taxon>Eukaryota</taxon>
        <taxon>Viridiplantae</taxon>
        <taxon>Streptophyta</taxon>
        <taxon>Embryophyta</taxon>
        <taxon>Marchantiophyta</taxon>
        <taxon>Marchantiopsida</taxon>
        <taxon>Marchantiidae</taxon>
        <taxon>Marchantiales</taxon>
        <taxon>Marchantiaceae</taxon>
        <taxon>Marchantia</taxon>
    </lineage>
</organism>
<dbReference type="AlphaFoldDB" id="A0A176VTT2"/>